<sequence>MTQKICSIYCARVKDPSQSKDSYFPSLTVTSLRNTEEEAFPFVKWTQMPSGGWDHASLSAAIGLTMPQHTQHSLIHVLLLWTTILSITQVVFIIFFFSAEHHGPSQNNSAVAPAPMKGNSTPSPPSNDGAFLGKGRMLTFLFSYDGDKTTWHQKSQDEGPVSQHGNGLKIMKDGYYLLILQMKLDSCSGSENISLKWSNNVLLQGDFTGKKCTTGLLGKAEEMAAGGTLEVSIYPPNYEKVDQSATRLDIIYIHKP</sequence>
<comment type="caution">
    <text evidence="3">The sequence shown here is derived from an EMBL/GenBank/DDBJ whole genome shotgun (WGS) entry which is preliminary data.</text>
</comment>
<feature type="transmembrane region" description="Helical" evidence="2">
    <location>
        <begin position="74"/>
        <end position="97"/>
    </location>
</feature>
<proteinExistence type="predicted"/>
<dbReference type="EMBL" id="JAUPFM010000013">
    <property type="protein sequence ID" value="KAK2833329.1"/>
    <property type="molecule type" value="Genomic_DNA"/>
</dbReference>
<evidence type="ECO:0000256" key="2">
    <source>
        <dbReference type="SAM" id="Phobius"/>
    </source>
</evidence>
<keyword evidence="2" id="KW-0472">Membrane</keyword>
<feature type="region of interest" description="Disordered" evidence="1">
    <location>
        <begin position="107"/>
        <end position="128"/>
    </location>
</feature>
<accession>A0AA88SB98</accession>
<evidence type="ECO:0000313" key="3">
    <source>
        <dbReference type="EMBL" id="KAK2833329.1"/>
    </source>
</evidence>
<keyword evidence="4" id="KW-1185">Reference proteome</keyword>
<name>A0AA88SB98_CHASR</name>
<evidence type="ECO:0000313" key="4">
    <source>
        <dbReference type="Proteomes" id="UP001187415"/>
    </source>
</evidence>
<dbReference type="AlphaFoldDB" id="A0AA88SB98"/>
<reference evidence="3" key="1">
    <citation type="submission" date="2023-07" db="EMBL/GenBank/DDBJ databases">
        <title>Chromosome-level Genome Assembly of Striped Snakehead (Channa striata).</title>
        <authorList>
            <person name="Liu H."/>
        </authorList>
    </citation>
    <scope>NUCLEOTIDE SEQUENCE</scope>
    <source>
        <strain evidence="3">Gz</strain>
        <tissue evidence="3">Muscle</tissue>
    </source>
</reference>
<evidence type="ECO:0008006" key="5">
    <source>
        <dbReference type="Google" id="ProtNLM"/>
    </source>
</evidence>
<protein>
    <recommendedName>
        <fullName evidence="5">TNF family profile domain-containing protein</fullName>
    </recommendedName>
</protein>
<dbReference type="Gene3D" id="2.60.120.40">
    <property type="match status" value="1"/>
</dbReference>
<gene>
    <name evidence="3" type="ORF">Q5P01_017218</name>
</gene>
<dbReference type="Proteomes" id="UP001187415">
    <property type="component" value="Unassembled WGS sequence"/>
</dbReference>
<evidence type="ECO:0000256" key="1">
    <source>
        <dbReference type="SAM" id="MobiDB-lite"/>
    </source>
</evidence>
<keyword evidence="2" id="KW-1133">Transmembrane helix</keyword>
<dbReference type="InterPro" id="IPR008983">
    <property type="entry name" value="Tumour_necrosis_fac-like_dom"/>
</dbReference>
<keyword evidence="2" id="KW-0812">Transmembrane</keyword>
<organism evidence="3 4">
    <name type="scientific">Channa striata</name>
    <name type="common">Snakehead murrel</name>
    <name type="synonym">Ophicephalus striatus</name>
    <dbReference type="NCBI Taxonomy" id="64152"/>
    <lineage>
        <taxon>Eukaryota</taxon>
        <taxon>Metazoa</taxon>
        <taxon>Chordata</taxon>
        <taxon>Craniata</taxon>
        <taxon>Vertebrata</taxon>
        <taxon>Euteleostomi</taxon>
        <taxon>Actinopterygii</taxon>
        <taxon>Neopterygii</taxon>
        <taxon>Teleostei</taxon>
        <taxon>Neoteleostei</taxon>
        <taxon>Acanthomorphata</taxon>
        <taxon>Anabantaria</taxon>
        <taxon>Anabantiformes</taxon>
        <taxon>Channoidei</taxon>
        <taxon>Channidae</taxon>
        <taxon>Channa</taxon>
    </lineage>
</organism>